<sequence length="384" mass="43579">MTLLRIGEYGRGVEQDVKESVLVGTTESSAVGTAPWVEVPCTWLERDLVAIRRQRPSPRQNFDRKRGLSAMKMVENRARLKSAVLIALMMVSIKGPDIVVVDFGKMMDAWHQEKPWNTTFLIASKKHSIGGHAVTRTIIGSVVIPWSSHFTAAKVRVYGCVSLRNVEWRDLVCFLTRLRTSTDRQPVDAAAVVRDPNMPGFYEKFETQYDAFGKFDFVVIERGKAEVHMCILSFADFDHIRRKGLRNSGESTVMISHCVLVDCLQLFSSRLSHSQLDARSAAWLSLWIATCLSLPSEVDRALFYDRSPTILKSINEQSPINRIDDFYQSPNISNPSEVDRALFYDRSQTILKSINKQFPITCIDDFYQSPYISIAVSDRSLTRL</sequence>
<comment type="caution">
    <text evidence="1">The sequence shown here is derived from an EMBL/GenBank/DDBJ whole genome shotgun (WGS) entry which is preliminary data.</text>
</comment>
<evidence type="ECO:0000313" key="2">
    <source>
        <dbReference type="Proteomes" id="UP000828390"/>
    </source>
</evidence>
<gene>
    <name evidence="1" type="ORF">DPMN_075785</name>
</gene>
<organism evidence="1 2">
    <name type="scientific">Dreissena polymorpha</name>
    <name type="common">Zebra mussel</name>
    <name type="synonym">Mytilus polymorpha</name>
    <dbReference type="NCBI Taxonomy" id="45954"/>
    <lineage>
        <taxon>Eukaryota</taxon>
        <taxon>Metazoa</taxon>
        <taxon>Spiralia</taxon>
        <taxon>Lophotrochozoa</taxon>
        <taxon>Mollusca</taxon>
        <taxon>Bivalvia</taxon>
        <taxon>Autobranchia</taxon>
        <taxon>Heteroconchia</taxon>
        <taxon>Euheterodonta</taxon>
        <taxon>Imparidentia</taxon>
        <taxon>Neoheterodontei</taxon>
        <taxon>Myida</taxon>
        <taxon>Dreissenoidea</taxon>
        <taxon>Dreissenidae</taxon>
        <taxon>Dreissena</taxon>
    </lineage>
</organism>
<reference evidence="1" key="2">
    <citation type="submission" date="2020-11" db="EMBL/GenBank/DDBJ databases">
        <authorList>
            <person name="McCartney M.A."/>
            <person name="Auch B."/>
            <person name="Kono T."/>
            <person name="Mallez S."/>
            <person name="Becker A."/>
            <person name="Gohl D.M."/>
            <person name="Silverstein K.A.T."/>
            <person name="Koren S."/>
            <person name="Bechman K.B."/>
            <person name="Herman A."/>
            <person name="Abrahante J.E."/>
            <person name="Garbe J."/>
        </authorList>
    </citation>
    <scope>NUCLEOTIDE SEQUENCE</scope>
    <source>
        <strain evidence="1">Duluth1</strain>
        <tissue evidence="1">Whole animal</tissue>
    </source>
</reference>
<proteinExistence type="predicted"/>
<accession>A0A9D3YL22</accession>
<dbReference type="EMBL" id="JAIWYP010000015">
    <property type="protein sequence ID" value="KAH3700805.1"/>
    <property type="molecule type" value="Genomic_DNA"/>
</dbReference>
<protein>
    <submittedName>
        <fullName evidence="1">Uncharacterized protein</fullName>
    </submittedName>
</protein>
<dbReference type="Proteomes" id="UP000828390">
    <property type="component" value="Unassembled WGS sequence"/>
</dbReference>
<reference evidence="1" key="1">
    <citation type="journal article" date="2019" name="bioRxiv">
        <title>The Genome of the Zebra Mussel, Dreissena polymorpha: A Resource for Invasive Species Research.</title>
        <authorList>
            <person name="McCartney M.A."/>
            <person name="Auch B."/>
            <person name="Kono T."/>
            <person name="Mallez S."/>
            <person name="Zhang Y."/>
            <person name="Obille A."/>
            <person name="Becker A."/>
            <person name="Abrahante J.E."/>
            <person name="Garbe J."/>
            <person name="Badalamenti J.P."/>
            <person name="Herman A."/>
            <person name="Mangelson H."/>
            <person name="Liachko I."/>
            <person name="Sullivan S."/>
            <person name="Sone E.D."/>
            <person name="Koren S."/>
            <person name="Silverstein K.A.T."/>
            <person name="Beckman K.B."/>
            <person name="Gohl D.M."/>
        </authorList>
    </citation>
    <scope>NUCLEOTIDE SEQUENCE</scope>
    <source>
        <strain evidence="1">Duluth1</strain>
        <tissue evidence="1">Whole animal</tissue>
    </source>
</reference>
<keyword evidence="2" id="KW-1185">Reference proteome</keyword>
<name>A0A9D3YL22_DREPO</name>
<evidence type="ECO:0000313" key="1">
    <source>
        <dbReference type="EMBL" id="KAH3700805.1"/>
    </source>
</evidence>
<dbReference type="AlphaFoldDB" id="A0A9D3YL22"/>